<sequence>MSADVAQSHDGNDRPPSHQIRFEWNDRETLMPVGDHAAHWANYLGELVEELPMHCPSWRQVPAERKAGVLEKIEFDLKPHMEFERWPKIYTGIQQHLQKIYNGNKSALKAQHWVPNPDTGIYDVESIRKGRLTNISAADWDAQIVF</sequence>
<comment type="caution">
    <text evidence="1">The sequence shown here is derived from an EMBL/GenBank/DDBJ whole genome shotgun (WGS) entry which is preliminary data.</text>
</comment>
<accession>A0A699K570</accession>
<evidence type="ECO:0000313" key="1">
    <source>
        <dbReference type="EMBL" id="GFA72037.1"/>
    </source>
</evidence>
<dbReference type="EMBL" id="BKCJ010475211">
    <property type="protein sequence ID" value="GFA72037.1"/>
    <property type="molecule type" value="Genomic_DNA"/>
</dbReference>
<gene>
    <name evidence="1" type="ORF">Tci_644009</name>
</gene>
<organism evidence="1">
    <name type="scientific">Tanacetum cinerariifolium</name>
    <name type="common">Dalmatian daisy</name>
    <name type="synonym">Chrysanthemum cinerariifolium</name>
    <dbReference type="NCBI Taxonomy" id="118510"/>
    <lineage>
        <taxon>Eukaryota</taxon>
        <taxon>Viridiplantae</taxon>
        <taxon>Streptophyta</taxon>
        <taxon>Embryophyta</taxon>
        <taxon>Tracheophyta</taxon>
        <taxon>Spermatophyta</taxon>
        <taxon>Magnoliopsida</taxon>
        <taxon>eudicotyledons</taxon>
        <taxon>Gunneridae</taxon>
        <taxon>Pentapetalae</taxon>
        <taxon>asterids</taxon>
        <taxon>campanulids</taxon>
        <taxon>Asterales</taxon>
        <taxon>Asteraceae</taxon>
        <taxon>Asteroideae</taxon>
        <taxon>Anthemideae</taxon>
        <taxon>Anthemidinae</taxon>
        <taxon>Tanacetum</taxon>
    </lineage>
</organism>
<dbReference type="AlphaFoldDB" id="A0A699K570"/>
<name>A0A699K570_TANCI</name>
<reference evidence="1" key="1">
    <citation type="journal article" date="2019" name="Sci. Rep.">
        <title>Draft genome of Tanacetum cinerariifolium, the natural source of mosquito coil.</title>
        <authorList>
            <person name="Yamashiro T."/>
            <person name="Shiraishi A."/>
            <person name="Satake H."/>
            <person name="Nakayama K."/>
        </authorList>
    </citation>
    <scope>NUCLEOTIDE SEQUENCE</scope>
</reference>
<protein>
    <submittedName>
        <fullName evidence="1">Uncharacterized protein</fullName>
    </submittedName>
</protein>
<feature type="non-terminal residue" evidence="1">
    <location>
        <position position="1"/>
    </location>
</feature>
<proteinExistence type="predicted"/>